<protein>
    <submittedName>
        <fullName evidence="1 3">Uncharacterized protein</fullName>
    </submittedName>
</protein>
<dbReference type="AlphaFoldDB" id="A0A0M3JU89"/>
<accession>A0A0M3JU89</accession>
<dbReference type="WBParaSite" id="ASIM_0001173001-mRNA-1">
    <property type="protein sequence ID" value="ASIM_0001173001-mRNA-1"/>
    <property type="gene ID" value="ASIM_0001173001"/>
</dbReference>
<gene>
    <name evidence="1" type="ORF">ASIM_LOCUS11196</name>
</gene>
<reference evidence="1 2" key="2">
    <citation type="submission" date="2018-11" db="EMBL/GenBank/DDBJ databases">
        <authorList>
            <consortium name="Pathogen Informatics"/>
        </authorList>
    </citation>
    <scope>NUCLEOTIDE SEQUENCE [LARGE SCALE GENOMIC DNA]</scope>
</reference>
<dbReference type="OrthoDB" id="5829300at2759"/>
<dbReference type="EMBL" id="UYRR01031048">
    <property type="protein sequence ID" value="VDK44559.1"/>
    <property type="molecule type" value="Genomic_DNA"/>
</dbReference>
<sequence length="86" mass="9776">MAKIARWIEPKPAVMNAHDRIPLLLVPVSHQPAIAIPTQIIPAGSVFVDAQSLQSNMHSNREGEPFTKINYLFMFQYKPRCVDQVY</sequence>
<organism evidence="3">
    <name type="scientific">Anisakis simplex</name>
    <name type="common">Herring worm</name>
    <dbReference type="NCBI Taxonomy" id="6269"/>
    <lineage>
        <taxon>Eukaryota</taxon>
        <taxon>Metazoa</taxon>
        <taxon>Ecdysozoa</taxon>
        <taxon>Nematoda</taxon>
        <taxon>Chromadorea</taxon>
        <taxon>Rhabditida</taxon>
        <taxon>Spirurina</taxon>
        <taxon>Ascaridomorpha</taxon>
        <taxon>Ascaridoidea</taxon>
        <taxon>Anisakidae</taxon>
        <taxon>Anisakis</taxon>
        <taxon>Anisakis simplex complex</taxon>
    </lineage>
</organism>
<evidence type="ECO:0000313" key="2">
    <source>
        <dbReference type="Proteomes" id="UP000267096"/>
    </source>
</evidence>
<proteinExistence type="predicted"/>
<reference evidence="3" key="1">
    <citation type="submission" date="2017-02" db="UniProtKB">
        <authorList>
            <consortium name="WormBaseParasite"/>
        </authorList>
    </citation>
    <scope>IDENTIFICATION</scope>
</reference>
<dbReference type="Proteomes" id="UP000267096">
    <property type="component" value="Unassembled WGS sequence"/>
</dbReference>
<keyword evidence="2" id="KW-1185">Reference proteome</keyword>
<evidence type="ECO:0000313" key="1">
    <source>
        <dbReference type="EMBL" id="VDK44559.1"/>
    </source>
</evidence>
<name>A0A0M3JU89_ANISI</name>
<evidence type="ECO:0000313" key="3">
    <source>
        <dbReference type="WBParaSite" id="ASIM_0001173001-mRNA-1"/>
    </source>
</evidence>